<dbReference type="EMBL" id="CR936257">
    <property type="protein sequence ID" value="CAI48935.1"/>
    <property type="molecule type" value="Genomic_DNA"/>
</dbReference>
<dbReference type="eggNOG" id="arCOG00505">
    <property type="taxonomic scope" value="Archaea"/>
</dbReference>
<reference evidence="2 3" key="1">
    <citation type="journal article" date="2005" name="Genome Res.">
        <title>Living with two extremes: conclusions from the genome sequence of Natronomonas pharaonis.</title>
        <authorList>
            <person name="Falb M."/>
            <person name="Pfeiffer F."/>
            <person name="Palm P."/>
            <person name="Rodewald K."/>
            <person name="Hickmann V."/>
            <person name="Tittor J."/>
            <person name="Oesterhelt D."/>
        </authorList>
    </citation>
    <scope>NUCLEOTIDE SEQUENCE [LARGE SCALE GENOMIC DNA]</scope>
    <source>
        <strain evidence="3">ATCC 35678 / DSM 2160 / CIP 103997 / JCM 8858 / NBRC 14720 / NCIMB 2260 / Gabara</strain>
    </source>
</reference>
<dbReference type="InterPro" id="IPR036866">
    <property type="entry name" value="RibonucZ/Hydroxyglut_hydro"/>
</dbReference>
<dbReference type="InterPro" id="IPR050855">
    <property type="entry name" value="NDM-1-like"/>
</dbReference>
<dbReference type="RefSeq" id="WP_011322568.1">
    <property type="nucleotide sequence ID" value="NC_007426.1"/>
</dbReference>
<dbReference type="CDD" id="cd07726">
    <property type="entry name" value="ST1585-like_MBL-fold"/>
    <property type="match status" value="1"/>
</dbReference>
<dbReference type="AlphaFoldDB" id="A0A1U7EVA3"/>
<name>A0A1U7EVA3_NATPD</name>
<dbReference type="SUPFAM" id="SSF56281">
    <property type="entry name" value="Metallo-hydrolase/oxidoreductase"/>
    <property type="match status" value="1"/>
</dbReference>
<dbReference type="GeneID" id="3701224"/>
<dbReference type="STRING" id="348780.NP_1688A"/>
<sequence>MGIGDVRSVESVVDCYYVDTGMYGTDGYGAVYIYDTERPALVDTGIGTHYDRILDALDAVGIGRSELEYIIPTHAHLDHAGGAGFLVEETAADVYTPEAAAQFLIDPSGLWEGTKRAVGEQIQFYTEPRPVPESRLEPLADGATLDLGDRELVLHDAPGHAFHQGILHEPDDAVVFAADAAGIYVPELDTVRETSPPADFDLEGVVEDAELIADLDPETICYGHFGPAPAADRIETYIAVITDWVESVEAARERLEDDEAVIEHFVEQSTIDEVWGETKGRAEVAMNVRGVLQYLDSE</sequence>
<proteinExistence type="predicted"/>
<dbReference type="PANTHER" id="PTHR42951:SF4">
    <property type="entry name" value="ACYL-COENZYME A THIOESTERASE MBLAC2"/>
    <property type="match status" value="1"/>
</dbReference>
<dbReference type="SMART" id="SM00849">
    <property type="entry name" value="Lactamase_B"/>
    <property type="match status" value="1"/>
</dbReference>
<organism evidence="2 3">
    <name type="scientific">Natronomonas pharaonis (strain ATCC 35678 / DSM 2160 / CIP 103997 / JCM 8858 / NBRC 14720 / NCIMB 2260 / Gabara)</name>
    <name type="common">Halobacterium pharaonis</name>
    <dbReference type="NCBI Taxonomy" id="348780"/>
    <lineage>
        <taxon>Archaea</taxon>
        <taxon>Methanobacteriati</taxon>
        <taxon>Methanobacteriota</taxon>
        <taxon>Stenosarchaea group</taxon>
        <taxon>Halobacteria</taxon>
        <taxon>Halobacteriales</taxon>
        <taxon>Natronomonadaceae</taxon>
        <taxon>Natronomonas</taxon>
    </lineage>
</organism>
<dbReference type="PANTHER" id="PTHR42951">
    <property type="entry name" value="METALLO-BETA-LACTAMASE DOMAIN-CONTAINING"/>
    <property type="match status" value="1"/>
</dbReference>
<keyword evidence="3" id="KW-1185">Reference proteome</keyword>
<dbReference type="Pfam" id="PF00753">
    <property type="entry name" value="Lactamase_B"/>
    <property type="match status" value="1"/>
</dbReference>
<feature type="domain" description="Metallo-beta-lactamase" evidence="1">
    <location>
        <begin position="27"/>
        <end position="224"/>
    </location>
</feature>
<protein>
    <submittedName>
        <fullName evidence="2">Beta-lactamase domain protein</fullName>
    </submittedName>
</protein>
<dbReference type="Gene3D" id="3.60.15.10">
    <property type="entry name" value="Ribonuclease Z/Hydroxyacylglutathione hydrolase-like"/>
    <property type="match status" value="1"/>
</dbReference>
<gene>
    <name evidence="2" type="ordered locus">NP_1688A</name>
</gene>
<dbReference type="KEGG" id="nph:NP_1688A"/>
<dbReference type="HOGENOM" id="CLU_061385_1_0_2"/>
<dbReference type="InterPro" id="IPR037482">
    <property type="entry name" value="ST1585_MBL-fold"/>
</dbReference>
<evidence type="ECO:0000313" key="3">
    <source>
        <dbReference type="Proteomes" id="UP000002698"/>
    </source>
</evidence>
<dbReference type="InterPro" id="IPR001279">
    <property type="entry name" value="Metallo-B-lactamas"/>
</dbReference>
<dbReference type="OrthoDB" id="197151at2157"/>
<dbReference type="Proteomes" id="UP000002698">
    <property type="component" value="Chromosome"/>
</dbReference>
<evidence type="ECO:0000313" key="2">
    <source>
        <dbReference type="EMBL" id="CAI48935.1"/>
    </source>
</evidence>
<accession>A0A1U7EVA3</accession>
<evidence type="ECO:0000259" key="1">
    <source>
        <dbReference type="SMART" id="SM00849"/>
    </source>
</evidence>
<dbReference type="EnsemblBacteria" id="CAI48935">
    <property type="protein sequence ID" value="CAI48935"/>
    <property type="gene ID" value="NP_1688A"/>
</dbReference>